<dbReference type="InterPro" id="IPR007253">
    <property type="entry name" value="Cell_wall-bd_2"/>
</dbReference>
<feature type="signal peptide" evidence="1">
    <location>
        <begin position="1"/>
        <end position="31"/>
    </location>
</feature>
<dbReference type="InterPro" id="IPR024079">
    <property type="entry name" value="MetalloPept_cat_dom_sf"/>
</dbReference>
<sequence>MLHTRARRRRLFVALAASALVAAVPSGVLSAAASTVPTAVHFETDATDDTTGMTPSWARGEEIAPSALVDDTVDISTLEGAPEASELAEQQEQFDLPTAGLTTSAHTVEVAVIATAGSNGSTSYVNDAGVRAIVDGAETYWKSQSNGQITAVDITVSIKRYVSTTACGQQLEAWQEAAGKFGRPDAVDYVNTPALHLLVLAPVSCGGGGRGTVGTNHSGTSTVNGGVMWVSYQDPESLGSRATAADALAQNVGVVAHEMGHNLGLQHSNAHLCPVDITEGLYDPSTDSYSNGCSDEEYGDGYDVMSGVAANAGALNVTQKQRLGVLATGEMQQLSLAAGKASSATTTTLVSTGQTSGRRAIAATDPLTGKVYYIDYRGGGGQDAKALYATGFYENLNRGVRLLSLGNADESLVFRSPTLSGTSGRHLYVTTGQSLTSQSGGVKVTVKSIASGVATVTVTLSTLAPGVSEVVPRLDGADRFEASASISRASFTPGVATAYVAGGLNFPDALSGAPVAAQSGSPILLVAPGSVPASIATELDRLNPGRIVVLGGASSVSEAVQTHLATYTTGGVTRLAGADRFAASADISAKNFESGVPVVYVTNGLNFPDALAGAPVAAKDGAPILLVTPGSVPDSIATELDRLNPGRIVVLGGVNSVSESVQAALKVFTAGTVTRLAGADRFAASADISEKNFAANAAVVYVTNGLNFPDALSGASVAGRDGAPILLVTPGSIPASIATELKRLNPAKIVILGGVNSVSSAVQNELALYTRDY</sequence>
<reference evidence="2 3" key="1">
    <citation type="submission" date="2018-03" db="EMBL/GenBank/DDBJ databases">
        <title>Genomic Encyclopedia of Type Strains, Phase III (KMG-III): the genomes of soil and plant-associated and newly described type strains.</title>
        <authorList>
            <person name="Whitman W."/>
        </authorList>
    </citation>
    <scope>NUCLEOTIDE SEQUENCE [LARGE SCALE GENOMIC DNA]</scope>
    <source>
        <strain evidence="2 3">CGMCC 1.12484</strain>
    </source>
</reference>
<keyword evidence="3" id="KW-1185">Reference proteome</keyword>
<dbReference type="PANTHER" id="PTHR30032:SF8">
    <property type="entry name" value="GERMINATION-SPECIFIC N-ACETYLMURAMOYL-L-ALANINE AMIDASE"/>
    <property type="match status" value="1"/>
</dbReference>
<dbReference type="EMBL" id="PVTL01000003">
    <property type="protein sequence ID" value="PRY68888.1"/>
    <property type="molecule type" value="Genomic_DNA"/>
</dbReference>
<dbReference type="InterPro" id="IPR006311">
    <property type="entry name" value="TAT_signal"/>
</dbReference>
<dbReference type="SUPFAM" id="SSF55486">
    <property type="entry name" value="Metalloproteases ('zincins'), catalytic domain"/>
    <property type="match status" value="1"/>
</dbReference>
<gene>
    <name evidence="2" type="ORF">B0I08_10393</name>
</gene>
<dbReference type="GO" id="GO:0008237">
    <property type="term" value="F:metallopeptidase activity"/>
    <property type="evidence" value="ECO:0007669"/>
    <property type="project" value="InterPro"/>
</dbReference>
<name>A0A2T0VFA6_9MICO</name>
<evidence type="ECO:0000313" key="3">
    <source>
        <dbReference type="Proteomes" id="UP000237983"/>
    </source>
</evidence>
<dbReference type="Pfam" id="PF04122">
    <property type="entry name" value="CW_binding_2"/>
    <property type="match status" value="3"/>
</dbReference>
<dbReference type="OrthoDB" id="3758789at2"/>
<dbReference type="Gene3D" id="3.40.390.10">
    <property type="entry name" value="Collagenase (Catalytic Domain)"/>
    <property type="match status" value="1"/>
</dbReference>
<dbReference type="InterPro" id="IPR051922">
    <property type="entry name" value="Bact_Sporulation_Assoc"/>
</dbReference>
<protein>
    <submittedName>
        <fullName evidence="2">Putative cell wall-binding protein</fullName>
    </submittedName>
</protein>
<dbReference type="AlphaFoldDB" id="A0A2T0VFA6"/>
<evidence type="ECO:0000313" key="2">
    <source>
        <dbReference type="EMBL" id="PRY68888.1"/>
    </source>
</evidence>
<keyword evidence="1" id="KW-0732">Signal</keyword>
<evidence type="ECO:0000256" key="1">
    <source>
        <dbReference type="SAM" id="SignalP"/>
    </source>
</evidence>
<feature type="chain" id="PRO_5039476145" evidence="1">
    <location>
        <begin position="32"/>
        <end position="773"/>
    </location>
</feature>
<dbReference type="PROSITE" id="PS51318">
    <property type="entry name" value="TAT"/>
    <property type="match status" value="1"/>
</dbReference>
<accession>A0A2T0VFA6</accession>
<dbReference type="PANTHER" id="PTHR30032">
    <property type="entry name" value="N-ACETYLMURAMOYL-L-ALANINE AMIDASE-RELATED"/>
    <property type="match status" value="1"/>
</dbReference>
<dbReference type="RefSeq" id="WP_106211021.1">
    <property type="nucleotide sequence ID" value="NZ_PVTL01000003.1"/>
</dbReference>
<organism evidence="2 3">
    <name type="scientific">Glaciihabitans tibetensis</name>
    <dbReference type="NCBI Taxonomy" id="1266600"/>
    <lineage>
        <taxon>Bacteria</taxon>
        <taxon>Bacillati</taxon>
        <taxon>Actinomycetota</taxon>
        <taxon>Actinomycetes</taxon>
        <taxon>Micrococcales</taxon>
        <taxon>Microbacteriaceae</taxon>
        <taxon>Glaciihabitans</taxon>
    </lineage>
</organism>
<dbReference type="Gene3D" id="3.40.50.12090">
    <property type="match status" value="2"/>
</dbReference>
<proteinExistence type="predicted"/>
<comment type="caution">
    <text evidence="2">The sequence shown here is derived from an EMBL/GenBank/DDBJ whole genome shotgun (WGS) entry which is preliminary data.</text>
</comment>
<dbReference type="Proteomes" id="UP000237983">
    <property type="component" value="Unassembled WGS sequence"/>
</dbReference>